<evidence type="ECO:0000256" key="1">
    <source>
        <dbReference type="SAM" id="SignalP"/>
    </source>
</evidence>
<dbReference type="GO" id="GO:0006508">
    <property type="term" value="P:proteolysis"/>
    <property type="evidence" value="ECO:0007669"/>
    <property type="project" value="InterPro"/>
</dbReference>
<feature type="chain" id="PRO_5034407722" description="Fibronectin type-III domain-containing protein" evidence="1">
    <location>
        <begin position="23"/>
        <end position="892"/>
    </location>
</feature>
<dbReference type="Proteomes" id="UP000036951">
    <property type="component" value="Unassembled WGS sequence"/>
</dbReference>
<dbReference type="PROSITE" id="PS50853">
    <property type="entry name" value="FN3"/>
    <property type="match status" value="1"/>
</dbReference>
<evidence type="ECO:0000259" key="2">
    <source>
        <dbReference type="PROSITE" id="PS50853"/>
    </source>
</evidence>
<feature type="domain" description="Fibronectin type-III" evidence="2">
    <location>
        <begin position="521"/>
        <end position="614"/>
    </location>
</feature>
<proteinExistence type="predicted"/>
<keyword evidence="4" id="KW-1185">Reference proteome</keyword>
<dbReference type="GO" id="GO:0008233">
    <property type="term" value="F:peptidase activity"/>
    <property type="evidence" value="ECO:0007669"/>
    <property type="project" value="InterPro"/>
</dbReference>
<dbReference type="RefSeq" id="WP_053399164.1">
    <property type="nucleotide sequence ID" value="NZ_LFQU01000040.1"/>
</dbReference>
<dbReference type="InterPro" id="IPR036116">
    <property type="entry name" value="FN3_sf"/>
</dbReference>
<dbReference type="NCBIfam" id="TIGR03296">
    <property type="entry name" value="M6dom_TIGR03296"/>
    <property type="match status" value="1"/>
</dbReference>
<gene>
    <name evidence="3" type="ORF">ACU52_13450</name>
</gene>
<dbReference type="SUPFAM" id="SSF55486">
    <property type="entry name" value="Metalloproteases ('zincins'), catalytic domain"/>
    <property type="match status" value="1"/>
</dbReference>
<sequence>MKRLFISIAILLCGICSTKAIPADPTPKKVIQPDGTSLTVLMRGDEHRHLLFTEDGYPLFFNIKTKTYEYARLDGSKITGSGLAAADKDMRKTEAKKYLASINIDAFSRATAGSGMRKAPKRSDYLISDFPTIGRQKSLVILIQFSDVKFSSIDNPHQFYDDMLNKEGFTWSNGANGSAREFYQQSSNRLFDPDFTVVGPVTLSNKATYYGSDDEGQDFRMGEAIKEACELVDDEVDFSEYDTNGDGYVDNIYFFYAGGGQADDPNGTELIWPHSAIVEEAWEMKLVYDDKVIGHYACSNELRYSAVGDLQPSGIGTFVHEFGHVLGLVDHYDTSYGYFTFGLGAYDTMASGSYNNNMHTPPLFSAFERAELAWLDYDILDNNADSITMIPNLASSNKAFRVNVPGKDNEFFVLENRMQSGFDTYLPGQGMLVWHIDQDKDAWENNIVNIDPQHQRVDIVEADGIQSEATRSGDTFPGFAGITQYELTSWDGASLVSFDDVTLDGDTAQLLLAGTSFSMPAPTTVDVTDIADSSFVFSWAAVEHAKYYEVSVYCTDGNSQRLYIGDFDHKRYTSPETIKIDGLVPLTDYVVAVSAGLGSYMSEEKNAPVQTLDLAFAKRKPAGLATTDVTETGFKAKWEAVRDADDYRLTVMKHDYSDELSAKGYDFSNKAEGMPDTWTSTSSMFYSVSGYYGEKAPSLRLSSDGDYLVIAYNEMLISNLSFWCRAKSNTEKIYVETDQGDGVWTEVSVISPSVDGATERVSLDECKQVRLRYGRTSGFVVIDDVVAEGKVVERTPVSGYDGLSVGNVLSYDVKGLNPGATYSFIIRAAQNGELSISSDECALTLPNSTGISQAVDDSAAGKTEVYDLSGRRMPAGALPHGVYIINGKKVVK</sequence>
<dbReference type="InterPro" id="IPR008757">
    <property type="entry name" value="Peptidase_M6-like_domain"/>
</dbReference>
<evidence type="ECO:0000313" key="3">
    <source>
        <dbReference type="EMBL" id="KOO67029.1"/>
    </source>
</evidence>
<dbReference type="SMART" id="SM00060">
    <property type="entry name" value="FN3"/>
    <property type="match status" value="2"/>
</dbReference>
<dbReference type="Pfam" id="PF05547">
    <property type="entry name" value="Peptidase_M6"/>
    <property type="match status" value="1"/>
</dbReference>
<keyword evidence="1" id="KW-0732">Signal</keyword>
<dbReference type="PANTHER" id="PTHR41775:SF1">
    <property type="entry name" value="PEPTIDASE M6-LIKE DOMAIN-CONTAINING PROTEIN"/>
    <property type="match status" value="1"/>
</dbReference>
<dbReference type="SUPFAM" id="SSF49265">
    <property type="entry name" value="Fibronectin type III"/>
    <property type="match status" value="1"/>
</dbReference>
<dbReference type="CDD" id="cd00063">
    <property type="entry name" value="FN3"/>
    <property type="match status" value="1"/>
</dbReference>
<name>A0A8E1QWY8_9BACT</name>
<dbReference type="Pfam" id="PF00041">
    <property type="entry name" value="fn3"/>
    <property type="match status" value="1"/>
</dbReference>
<dbReference type="EMBL" id="LFQU01000040">
    <property type="protein sequence ID" value="KOO67029.1"/>
    <property type="molecule type" value="Genomic_DNA"/>
</dbReference>
<organism evidence="3 4">
    <name type="scientific">Xylanibacter rarus</name>
    <dbReference type="NCBI Taxonomy" id="1676614"/>
    <lineage>
        <taxon>Bacteria</taxon>
        <taxon>Pseudomonadati</taxon>
        <taxon>Bacteroidota</taxon>
        <taxon>Bacteroidia</taxon>
        <taxon>Bacteroidales</taxon>
        <taxon>Prevotellaceae</taxon>
        <taxon>Xylanibacter</taxon>
    </lineage>
</organism>
<dbReference type="AlphaFoldDB" id="A0A8E1QWY8"/>
<dbReference type="InterPro" id="IPR013783">
    <property type="entry name" value="Ig-like_fold"/>
</dbReference>
<feature type="signal peptide" evidence="1">
    <location>
        <begin position="1"/>
        <end position="22"/>
    </location>
</feature>
<dbReference type="Gene3D" id="2.60.40.10">
    <property type="entry name" value="Immunoglobulins"/>
    <property type="match status" value="1"/>
</dbReference>
<dbReference type="PANTHER" id="PTHR41775">
    <property type="entry name" value="SECRETED PROTEIN-RELATED"/>
    <property type="match status" value="1"/>
</dbReference>
<evidence type="ECO:0000313" key="4">
    <source>
        <dbReference type="Proteomes" id="UP000036951"/>
    </source>
</evidence>
<accession>A0A8E1QWY8</accession>
<reference evidence="3 4" key="1">
    <citation type="submission" date="2015-06" db="EMBL/GenBank/DDBJ databases">
        <title>Prevotella sp. 109, sp. nov., a novel member of the family Prevotellaceae isolated from human faeces.</title>
        <authorList>
            <person name="Shkoporov A.N."/>
            <person name="Chaplin A.V."/>
            <person name="Kafarskaia L.I."/>
            <person name="Efimov B.A."/>
        </authorList>
    </citation>
    <scope>NUCLEOTIDE SEQUENCE [LARGE SCALE GENOMIC DNA]</scope>
    <source>
        <strain evidence="3 4">109</strain>
    </source>
</reference>
<protein>
    <recommendedName>
        <fullName evidence="2">Fibronectin type-III domain-containing protein</fullName>
    </recommendedName>
</protein>
<dbReference type="OrthoDB" id="9813478at2"/>
<dbReference type="InterPro" id="IPR003961">
    <property type="entry name" value="FN3_dom"/>
</dbReference>
<comment type="caution">
    <text evidence="3">The sequence shown here is derived from an EMBL/GenBank/DDBJ whole genome shotgun (WGS) entry which is preliminary data.</text>
</comment>